<dbReference type="RefSeq" id="XP_075087524.1">
    <property type="nucleotide sequence ID" value="XM_075231423.1"/>
</dbReference>
<protein>
    <submittedName>
        <fullName evidence="2">Uncharacterized protein LOC142169551</fullName>
    </submittedName>
</protein>
<gene>
    <name evidence="2" type="primary">LOC142169551</name>
</gene>
<proteinExistence type="predicted"/>
<sequence length="240" mass="27449">MKVQALLARFREWSIMHILREENAEVDALANLGLSTKMKVSDSGMVVQLMHSVEACPYQKIGECEVVDFLWENIICRFGIPKEVACDNRPQFIGATIMKFLEDLKIKRIKASPYHPSANGQAKSTNKVTIQNLKKRLEAAKGKWPQELPGVLWAYQTEAKSSTGETPFSLVYGAAALIRVEVGEPTLRYFRSNKEANNEAMLVNLELLDERRDLAHIRMAPQKQRTERYYNRRVNLCYSK</sequence>
<organism evidence="1 2">
    <name type="scientific">Nicotiana tabacum</name>
    <name type="common">Common tobacco</name>
    <dbReference type="NCBI Taxonomy" id="4097"/>
    <lineage>
        <taxon>Eukaryota</taxon>
        <taxon>Viridiplantae</taxon>
        <taxon>Streptophyta</taxon>
        <taxon>Embryophyta</taxon>
        <taxon>Tracheophyta</taxon>
        <taxon>Spermatophyta</taxon>
        <taxon>Magnoliopsida</taxon>
        <taxon>eudicotyledons</taxon>
        <taxon>Gunneridae</taxon>
        <taxon>Pentapetalae</taxon>
        <taxon>asterids</taxon>
        <taxon>lamiids</taxon>
        <taxon>Solanales</taxon>
        <taxon>Solanaceae</taxon>
        <taxon>Nicotianoideae</taxon>
        <taxon>Nicotianeae</taxon>
        <taxon>Nicotiana</taxon>
    </lineage>
</organism>
<evidence type="ECO:0000313" key="2">
    <source>
        <dbReference type="RefSeq" id="XP_075087524.1"/>
    </source>
</evidence>
<evidence type="ECO:0000313" key="1">
    <source>
        <dbReference type="Proteomes" id="UP000790787"/>
    </source>
</evidence>
<keyword evidence="1" id="KW-1185">Reference proteome</keyword>
<accession>A0AC58SRD5</accession>
<dbReference type="Proteomes" id="UP000790787">
    <property type="component" value="Chromosome 15"/>
</dbReference>
<reference evidence="1" key="1">
    <citation type="journal article" date="2014" name="Nat. Commun.">
        <title>The tobacco genome sequence and its comparison with those of tomato and potato.</title>
        <authorList>
            <person name="Sierro N."/>
            <person name="Battey J.N."/>
            <person name="Ouadi S."/>
            <person name="Bakaher N."/>
            <person name="Bovet L."/>
            <person name="Willig A."/>
            <person name="Goepfert S."/>
            <person name="Peitsch M.C."/>
            <person name="Ivanov N.V."/>
        </authorList>
    </citation>
    <scope>NUCLEOTIDE SEQUENCE [LARGE SCALE GENOMIC DNA]</scope>
</reference>
<name>A0AC58SRD5_TOBAC</name>
<reference evidence="2" key="2">
    <citation type="submission" date="2025-08" db="UniProtKB">
        <authorList>
            <consortium name="RefSeq"/>
        </authorList>
    </citation>
    <scope>IDENTIFICATION</scope>
    <source>
        <tissue evidence="2">Leaf</tissue>
    </source>
</reference>